<name>A0A162BFP3_9GAMM</name>
<evidence type="ECO:0000256" key="8">
    <source>
        <dbReference type="RuleBase" id="RU363041"/>
    </source>
</evidence>
<dbReference type="InterPro" id="IPR052017">
    <property type="entry name" value="TSUP"/>
</dbReference>
<feature type="transmembrane region" description="Helical" evidence="8">
    <location>
        <begin position="28"/>
        <end position="48"/>
    </location>
</feature>
<feature type="transmembrane region" description="Helical" evidence="8">
    <location>
        <begin position="217"/>
        <end position="237"/>
    </location>
</feature>
<keyword evidence="5 8" id="KW-0812">Transmembrane</keyword>
<dbReference type="PANTHER" id="PTHR30269:SF37">
    <property type="entry name" value="MEMBRANE TRANSPORTER PROTEIN"/>
    <property type="match status" value="1"/>
</dbReference>
<dbReference type="InterPro" id="IPR002781">
    <property type="entry name" value="TM_pro_TauE-like"/>
</dbReference>
<evidence type="ECO:0000256" key="5">
    <source>
        <dbReference type="ARBA" id="ARBA00022692"/>
    </source>
</evidence>
<organism evidence="9 10">
    <name type="scientific">Pseudoalteromonas luteoviolacea S4060-1</name>
    <dbReference type="NCBI Taxonomy" id="1365257"/>
    <lineage>
        <taxon>Bacteria</taxon>
        <taxon>Pseudomonadati</taxon>
        <taxon>Pseudomonadota</taxon>
        <taxon>Gammaproteobacteria</taxon>
        <taxon>Alteromonadales</taxon>
        <taxon>Pseudoalteromonadaceae</taxon>
        <taxon>Pseudoalteromonas</taxon>
    </lineage>
</organism>
<dbReference type="Proteomes" id="UP000076661">
    <property type="component" value="Unassembled WGS sequence"/>
</dbReference>
<keyword evidence="4 8" id="KW-1003">Cell membrane</keyword>
<gene>
    <name evidence="9" type="ORF">N478_04685</name>
</gene>
<dbReference type="GO" id="GO:0005886">
    <property type="term" value="C:plasma membrane"/>
    <property type="evidence" value="ECO:0007669"/>
    <property type="project" value="UniProtKB-SubCell"/>
</dbReference>
<feature type="transmembrane region" description="Helical" evidence="8">
    <location>
        <begin position="183"/>
        <end position="205"/>
    </location>
</feature>
<feature type="transmembrane region" description="Helical" evidence="8">
    <location>
        <begin position="69"/>
        <end position="88"/>
    </location>
</feature>
<evidence type="ECO:0000256" key="7">
    <source>
        <dbReference type="ARBA" id="ARBA00023136"/>
    </source>
</evidence>
<accession>A0A162BFP3</accession>
<sequence>MNADFLLGTIAFATSLIAAIIGFGGGMLLIAILPIFIAPALVIPIHGITQIASNASRAVFSFNYVKWSLLPAFLVGSIAGTLLFGLVLYALPTTFIPLAIGTYLLLNLWHRPFANFIGQFESYYLIGLLQTGLGLIVGATGPLSLSVLTKELTSKDEVVATSAVFMTISHLAKIPVFMMVTQMLWQSLTLILIMVLGSILGSFVGTKLRLKADNTKLIALIKLLLTLLALHMIFAVFK</sequence>
<dbReference type="PATRIC" id="fig|1365257.3.peg.4252"/>
<dbReference type="EMBL" id="AUXX01000045">
    <property type="protein sequence ID" value="KZN61367.1"/>
    <property type="molecule type" value="Genomic_DNA"/>
</dbReference>
<evidence type="ECO:0000313" key="9">
    <source>
        <dbReference type="EMBL" id="KZN61367.1"/>
    </source>
</evidence>
<evidence type="ECO:0000256" key="2">
    <source>
        <dbReference type="ARBA" id="ARBA00009142"/>
    </source>
</evidence>
<feature type="transmembrane region" description="Helical" evidence="8">
    <location>
        <begin position="94"/>
        <end position="110"/>
    </location>
</feature>
<protein>
    <recommendedName>
        <fullName evidence="8">Probable membrane transporter protein</fullName>
    </recommendedName>
</protein>
<keyword evidence="3" id="KW-0813">Transport</keyword>
<proteinExistence type="inferred from homology"/>
<keyword evidence="6 8" id="KW-1133">Transmembrane helix</keyword>
<evidence type="ECO:0000256" key="6">
    <source>
        <dbReference type="ARBA" id="ARBA00022989"/>
    </source>
</evidence>
<reference evidence="9 10" key="1">
    <citation type="submission" date="2013-07" db="EMBL/GenBank/DDBJ databases">
        <title>Comparative Genomic and Metabolomic Analysis of Twelve Strains of Pseudoalteromonas luteoviolacea.</title>
        <authorList>
            <person name="Vynne N.G."/>
            <person name="Mansson M."/>
            <person name="Gram L."/>
        </authorList>
    </citation>
    <scope>NUCLEOTIDE SEQUENCE [LARGE SCALE GENOMIC DNA]</scope>
    <source>
        <strain evidence="9 10">S4060-1</strain>
    </source>
</reference>
<feature type="transmembrane region" description="Helical" evidence="8">
    <location>
        <begin position="122"/>
        <end position="145"/>
    </location>
</feature>
<evidence type="ECO:0000256" key="3">
    <source>
        <dbReference type="ARBA" id="ARBA00022448"/>
    </source>
</evidence>
<dbReference type="RefSeq" id="WP_081225597.1">
    <property type="nucleotide sequence ID" value="NZ_AUXX01000045.1"/>
</dbReference>
<evidence type="ECO:0000256" key="4">
    <source>
        <dbReference type="ARBA" id="ARBA00022475"/>
    </source>
</evidence>
<keyword evidence="7 8" id="KW-0472">Membrane</keyword>
<dbReference type="AlphaFoldDB" id="A0A162BFP3"/>
<comment type="similarity">
    <text evidence="2 8">Belongs to the 4-toluene sulfonate uptake permease (TSUP) (TC 2.A.102) family.</text>
</comment>
<comment type="subcellular location">
    <subcellularLocation>
        <location evidence="1 8">Cell membrane</location>
        <topology evidence="1 8">Multi-pass membrane protein</topology>
    </subcellularLocation>
</comment>
<dbReference type="PANTHER" id="PTHR30269">
    <property type="entry name" value="TRANSMEMBRANE PROTEIN YFCA"/>
    <property type="match status" value="1"/>
</dbReference>
<dbReference type="Pfam" id="PF01925">
    <property type="entry name" value="TauE"/>
    <property type="match status" value="1"/>
</dbReference>
<evidence type="ECO:0000256" key="1">
    <source>
        <dbReference type="ARBA" id="ARBA00004651"/>
    </source>
</evidence>
<evidence type="ECO:0000313" key="10">
    <source>
        <dbReference type="Proteomes" id="UP000076661"/>
    </source>
</evidence>
<comment type="caution">
    <text evidence="9">The sequence shown here is derived from an EMBL/GenBank/DDBJ whole genome shotgun (WGS) entry which is preliminary data.</text>
</comment>